<evidence type="ECO:0008006" key="3">
    <source>
        <dbReference type="Google" id="ProtNLM"/>
    </source>
</evidence>
<dbReference type="Proteomes" id="UP000195569">
    <property type="component" value="Unassembled WGS sequence"/>
</dbReference>
<evidence type="ECO:0000313" key="1">
    <source>
        <dbReference type="EMBL" id="SIT51289.1"/>
    </source>
</evidence>
<proteinExistence type="predicted"/>
<dbReference type="Pfam" id="PF01263">
    <property type="entry name" value="Aldose_epim"/>
    <property type="match status" value="1"/>
</dbReference>
<dbReference type="EMBL" id="CYGY02000115">
    <property type="protein sequence ID" value="SIT51289.1"/>
    <property type="molecule type" value="Genomic_DNA"/>
</dbReference>
<name>A0A1N7SVA5_9BURK</name>
<dbReference type="CDD" id="cd09021">
    <property type="entry name" value="Aldose_epim_Ec_YphB"/>
    <property type="match status" value="1"/>
</dbReference>
<accession>A0A1N7SVA5</accession>
<dbReference type="AlphaFoldDB" id="A0A1N7SVA5"/>
<dbReference type="InterPro" id="IPR011013">
    <property type="entry name" value="Gal_mutarotase_sf_dom"/>
</dbReference>
<protein>
    <recommendedName>
        <fullName evidence="3">Aldose 1-epimerase</fullName>
    </recommendedName>
</protein>
<dbReference type="GO" id="GO:0005975">
    <property type="term" value="P:carbohydrate metabolic process"/>
    <property type="evidence" value="ECO:0007669"/>
    <property type="project" value="InterPro"/>
</dbReference>
<keyword evidence="2" id="KW-1185">Reference proteome</keyword>
<gene>
    <name evidence="1" type="ORF">BN2476_1150003</name>
</gene>
<reference evidence="1" key="1">
    <citation type="submission" date="2016-12" db="EMBL/GenBank/DDBJ databases">
        <authorList>
            <person name="Moulin L."/>
        </authorList>
    </citation>
    <scope>NUCLEOTIDE SEQUENCE [LARGE SCALE GENOMIC DNA]</scope>
    <source>
        <strain evidence="1">STM 7183</strain>
    </source>
</reference>
<dbReference type="GO" id="GO:0030246">
    <property type="term" value="F:carbohydrate binding"/>
    <property type="evidence" value="ECO:0007669"/>
    <property type="project" value="InterPro"/>
</dbReference>
<comment type="caution">
    <text evidence="1">The sequence shown here is derived from an EMBL/GenBank/DDBJ whole genome shotgun (WGS) entry which is preliminary data.</text>
</comment>
<dbReference type="SUPFAM" id="SSF74650">
    <property type="entry name" value="Galactose mutarotase-like"/>
    <property type="match status" value="1"/>
</dbReference>
<organism evidence="1 2">
    <name type="scientific">Paraburkholderia piptadeniae</name>
    <dbReference type="NCBI Taxonomy" id="1701573"/>
    <lineage>
        <taxon>Bacteria</taxon>
        <taxon>Pseudomonadati</taxon>
        <taxon>Pseudomonadota</taxon>
        <taxon>Betaproteobacteria</taxon>
        <taxon>Burkholderiales</taxon>
        <taxon>Burkholderiaceae</taxon>
        <taxon>Paraburkholderia</taxon>
    </lineage>
</organism>
<dbReference type="InterPro" id="IPR008183">
    <property type="entry name" value="Aldose_1/G6P_1-epimerase"/>
</dbReference>
<dbReference type="GO" id="GO:0016853">
    <property type="term" value="F:isomerase activity"/>
    <property type="evidence" value="ECO:0007669"/>
    <property type="project" value="InterPro"/>
</dbReference>
<evidence type="ECO:0000313" key="2">
    <source>
        <dbReference type="Proteomes" id="UP000195569"/>
    </source>
</evidence>
<dbReference type="InterPro" id="IPR014718">
    <property type="entry name" value="GH-type_carb-bd"/>
</dbReference>
<sequence>MTWALLHAILGRASRFGMMGRRLAPQPSTPTQTIMREAFFKPPAADAATDLRIDDPSLVVLSSGDTTLVVAPHVGGSIAAYYETVRERASQRVLHWLRPATHAAIAGCDPLRMASFPLFPYCNRIRDGRFEFDGRTIDLVSDDDAFGHALHGHAWKRPWRVGARTAASVELQFEHVPDPAVRGDWPFRYRASQRIELLGDALRITLAARNVSSGPMPFGMGHHPYYPRTANTTITANVEQMWHTNEDVLPTRLGPHPAVDALKHGMSADAFDLDNNFSGWSREATVAWRDERRQLTLTADAPFDHLVVFAPANEAQLCVEPVTNTTDCFNAQDMQMRERAGYRVLRPGETISAQLVWTPRRD</sequence>
<dbReference type="Gene3D" id="2.70.98.10">
    <property type="match status" value="1"/>
</dbReference>